<comment type="caution">
    <text evidence="1">The sequence shown here is derived from an EMBL/GenBank/DDBJ whole genome shotgun (WGS) entry which is preliminary data.</text>
</comment>
<evidence type="ECO:0000313" key="1">
    <source>
        <dbReference type="EMBL" id="GME90049.1"/>
    </source>
</evidence>
<dbReference type="Proteomes" id="UP001165064">
    <property type="component" value="Unassembled WGS sequence"/>
</dbReference>
<keyword evidence="2" id="KW-1185">Reference proteome</keyword>
<evidence type="ECO:0000313" key="2">
    <source>
        <dbReference type="Proteomes" id="UP001165064"/>
    </source>
</evidence>
<gene>
    <name evidence="1" type="ORF">Amon02_000863100</name>
</gene>
<reference evidence="1" key="1">
    <citation type="submission" date="2023-04" db="EMBL/GenBank/DDBJ databases">
        <title>Ambrosiozyma monospora NBRC 10751.</title>
        <authorList>
            <person name="Ichikawa N."/>
            <person name="Sato H."/>
            <person name="Tonouchi N."/>
        </authorList>
    </citation>
    <scope>NUCLEOTIDE SEQUENCE</scope>
    <source>
        <strain evidence="1">NBRC 10751</strain>
    </source>
</reference>
<proteinExistence type="predicted"/>
<organism evidence="1 2">
    <name type="scientific">Ambrosiozyma monospora</name>
    <name type="common">Yeast</name>
    <name type="synonym">Endomycopsis monosporus</name>
    <dbReference type="NCBI Taxonomy" id="43982"/>
    <lineage>
        <taxon>Eukaryota</taxon>
        <taxon>Fungi</taxon>
        <taxon>Dikarya</taxon>
        <taxon>Ascomycota</taxon>
        <taxon>Saccharomycotina</taxon>
        <taxon>Pichiomycetes</taxon>
        <taxon>Pichiales</taxon>
        <taxon>Pichiaceae</taxon>
        <taxon>Ambrosiozyma</taxon>
    </lineage>
</organism>
<accession>A0ACB5TJM2</accession>
<sequence length="229" mass="26676">MVSLEEQRHRVQELENEITQLREQYSQLRSTLGPEIQEQRDAQQGTTTTTTKTGTSAGSEPEFERPILARSHSRHPKSSINAISNSNKRKREEDYYVIPRAAHHEYFDDLINSLLVDDLSLLDEKENEDDAEKKRKVRSEQGQRLNDYETMKVKYVPNVQLENVYRLGGITAFPVNDPESQFEQKPKTKDKNKCDPLFMTDDDDQDDDDIRDVDPPNDRYLGIRFDVEE</sequence>
<name>A0ACB5TJM2_AMBMO</name>
<dbReference type="EMBL" id="BSXS01007736">
    <property type="protein sequence ID" value="GME90049.1"/>
    <property type="molecule type" value="Genomic_DNA"/>
</dbReference>
<protein>
    <submittedName>
        <fullName evidence="1">Unnamed protein product</fullName>
    </submittedName>
</protein>